<evidence type="ECO:0000259" key="5">
    <source>
        <dbReference type="Pfam" id="PF00149"/>
    </source>
</evidence>
<dbReference type="AlphaFoldDB" id="A0A917V1T4"/>
<evidence type="ECO:0000256" key="4">
    <source>
        <dbReference type="ARBA" id="ARBA00025742"/>
    </source>
</evidence>
<comment type="caution">
    <text evidence="6">The sequence shown here is derived from an EMBL/GenBank/DDBJ whole genome shotgun (WGS) entry which is preliminary data.</text>
</comment>
<gene>
    <name evidence="6" type="primary">cpdA</name>
    <name evidence="6" type="ORF">GCM10009304_40730</name>
</gene>
<dbReference type="CDD" id="cd07402">
    <property type="entry name" value="MPP_GpdQ"/>
    <property type="match status" value="1"/>
</dbReference>
<comment type="similarity">
    <text evidence="4">Belongs to the cyclic nucleotide phosphodiesterase class-III family.</text>
</comment>
<keyword evidence="3" id="KW-0408">Iron</keyword>
<evidence type="ECO:0000256" key="3">
    <source>
        <dbReference type="ARBA" id="ARBA00023004"/>
    </source>
</evidence>
<evidence type="ECO:0000313" key="6">
    <source>
        <dbReference type="EMBL" id="GGK10596.1"/>
    </source>
</evidence>
<dbReference type="Proteomes" id="UP000635983">
    <property type="component" value="Unassembled WGS sequence"/>
</dbReference>
<dbReference type="InterPro" id="IPR026575">
    <property type="entry name" value="GpdQ/CpdA-like"/>
</dbReference>
<dbReference type="Gene3D" id="3.60.21.10">
    <property type="match status" value="1"/>
</dbReference>
<evidence type="ECO:0000313" key="7">
    <source>
        <dbReference type="Proteomes" id="UP000635983"/>
    </source>
</evidence>
<dbReference type="InterPro" id="IPR050884">
    <property type="entry name" value="CNP_phosphodiesterase-III"/>
</dbReference>
<dbReference type="PANTHER" id="PTHR42988">
    <property type="entry name" value="PHOSPHOHYDROLASE"/>
    <property type="match status" value="1"/>
</dbReference>
<sequence>MELDVSHQMPLSKDDSLLLVQLTDSHLFADEGGCLLGVNTQDSLRQVVEQVRREQPKVDLILATGDLAQDASPEAYTRFAALTAPLAAPICWTTGNHDGIDCMSQFCSQGRWLDPVVDIDGWRIVMLHSAVPGAVHGELAPAQFQLLDDALKTAGERHVLICLHHHPIAMGSVWIDKIGLREPERLFDLVERFPNVRAVVWGHVHQAVDTWRDKVRLLATPSTCVQFAPGSEDFEVTKEAPGYRWLRLHTDGRIETDVSRLADFSFELDYASGY</sequence>
<dbReference type="GO" id="GO:0004112">
    <property type="term" value="F:cyclic-nucleotide phosphodiesterase activity"/>
    <property type="evidence" value="ECO:0007669"/>
    <property type="project" value="InterPro"/>
</dbReference>
<dbReference type="InterPro" id="IPR029052">
    <property type="entry name" value="Metallo-depent_PP-like"/>
</dbReference>
<evidence type="ECO:0000256" key="1">
    <source>
        <dbReference type="ARBA" id="ARBA00022723"/>
    </source>
</evidence>
<accession>A0A917V1T4</accession>
<dbReference type="EMBL" id="BMPO01000014">
    <property type="protein sequence ID" value="GGK10596.1"/>
    <property type="molecule type" value="Genomic_DNA"/>
</dbReference>
<evidence type="ECO:0000256" key="2">
    <source>
        <dbReference type="ARBA" id="ARBA00022801"/>
    </source>
</evidence>
<name>A0A917V1T4_9PSED</name>
<feature type="domain" description="Calcineurin-like phosphoesterase" evidence="5">
    <location>
        <begin position="20"/>
        <end position="206"/>
    </location>
</feature>
<reference evidence="6" key="1">
    <citation type="journal article" date="2014" name="Int. J. Syst. Evol. Microbiol.">
        <title>Complete genome sequence of Corynebacterium casei LMG S-19264T (=DSM 44701T), isolated from a smear-ripened cheese.</title>
        <authorList>
            <consortium name="US DOE Joint Genome Institute (JGI-PGF)"/>
            <person name="Walter F."/>
            <person name="Albersmeier A."/>
            <person name="Kalinowski J."/>
            <person name="Ruckert C."/>
        </authorList>
    </citation>
    <scope>NUCLEOTIDE SEQUENCE</scope>
    <source>
        <strain evidence="6">JCM 30078</strain>
    </source>
</reference>
<reference evidence="6" key="2">
    <citation type="submission" date="2020-09" db="EMBL/GenBank/DDBJ databases">
        <authorList>
            <person name="Sun Q."/>
            <person name="Ohkuma M."/>
        </authorList>
    </citation>
    <scope>NUCLEOTIDE SEQUENCE</scope>
    <source>
        <strain evidence="6">JCM 30078</strain>
    </source>
</reference>
<keyword evidence="1" id="KW-0479">Metal-binding</keyword>
<organism evidence="6 7">
    <name type="scientific">Pseudomonas matsuisoli</name>
    <dbReference type="NCBI Taxonomy" id="1515666"/>
    <lineage>
        <taxon>Bacteria</taxon>
        <taxon>Pseudomonadati</taxon>
        <taxon>Pseudomonadota</taxon>
        <taxon>Gammaproteobacteria</taxon>
        <taxon>Pseudomonadales</taxon>
        <taxon>Pseudomonadaceae</taxon>
        <taxon>Pseudomonas</taxon>
    </lineage>
</organism>
<proteinExistence type="inferred from homology"/>
<keyword evidence="7" id="KW-1185">Reference proteome</keyword>
<dbReference type="GO" id="GO:0046872">
    <property type="term" value="F:metal ion binding"/>
    <property type="evidence" value="ECO:0007669"/>
    <property type="project" value="UniProtKB-KW"/>
</dbReference>
<keyword evidence="2" id="KW-0378">Hydrolase</keyword>
<dbReference type="Pfam" id="PF00149">
    <property type="entry name" value="Metallophos"/>
    <property type="match status" value="1"/>
</dbReference>
<protein>
    <submittedName>
        <fullName evidence="6">3',5'-cyclic adenosine monophosphate phosphodiesterase CpdA</fullName>
    </submittedName>
</protein>
<dbReference type="NCBIfam" id="NF008359">
    <property type="entry name" value="PRK11148.1"/>
    <property type="match status" value="1"/>
</dbReference>
<dbReference type="PANTHER" id="PTHR42988:SF2">
    <property type="entry name" value="CYCLIC NUCLEOTIDE PHOSPHODIESTERASE CBUA0032-RELATED"/>
    <property type="match status" value="1"/>
</dbReference>
<dbReference type="SUPFAM" id="SSF56300">
    <property type="entry name" value="Metallo-dependent phosphatases"/>
    <property type="match status" value="1"/>
</dbReference>
<dbReference type="InterPro" id="IPR004843">
    <property type="entry name" value="Calcineurin-like_PHP"/>
</dbReference>